<dbReference type="SUPFAM" id="SSF53098">
    <property type="entry name" value="Ribonuclease H-like"/>
    <property type="match status" value="1"/>
</dbReference>
<evidence type="ECO:0000313" key="2">
    <source>
        <dbReference type="Proteomes" id="UP000257109"/>
    </source>
</evidence>
<evidence type="ECO:0008006" key="3">
    <source>
        <dbReference type="Google" id="ProtNLM"/>
    </source>
</evidence>
<accession>A0A371FY28</accession>
<dbReference type="EMBL" id="QJKJ01007416">
    <property type="protein sequence ID" value="RDX83235.1"/>
    <property type="molecule type" value="Genomic_DNA"/>
</dbReference>
<dbReference type="Proteomes" id="UP000257109">
    <property type="component" value="Unassembled WGS sequence"/>
</dbReference>
<organism evidence="1 2">
    <name type="scientific">Mucuna pruriens</name>
    <name type="common">Velvet bean</name>
    <name type="synonym">Dolichos pruriens</name>
    <dbReference type="NCBI Taxonomy" id="157652"/>
    <lineage>
        <taxon>Eukaryota</taxon>
        <taxon>Viridiplantae</taxon>
        <taxon>Streptophyta</taxon>
        <taxon>Embryophyta</taxon>
        <taxon>Tracheophyta</taxon>
        <taxon>Spermatophyta</taxon>
        <taxon>Magnoliopsida</taxon>
        <taxon>eudicotyledons</taxon>
        <taxon>Gunneridae</taxon>
        <taxon>Pentapetalae</taxon>
        <taxon>rosids</taxon>
        <taxon>fabids</taxon>
        <taxon>Fabales</taxon>
        <taxon>Fabaceae</taxon>
        <taxon>Papilionoideae</taxon>
        <taxon>50 kb inversion clade</taxon>
        <taxon>NPAAA clade</taxon>
        <taxon>indigoferoid/millettioid clade</taxon>
        <taxon>Phaseoleae</taxon>
        <taxon>Mucuna</taxon>
    </lineage>
</organism>
<dbReference type="OrthoDB" id="441971at2759"/>
<dbReference type="PANTHER" id="PTHR48475:SF1">
    <property type="entry name" value="RNASE H TYPE-1 DOMAIN-CONTAINING PROTEIN"/>
    <property type="match status" value="1"/>
</dbReference>
<dbReference type="InterPro" id="IPR012337">
    <property type="entry name" value="RNaseH-like_sf"/>
</dbReference>
<dbReference type="Gene3D" id="3.30.420.10">
    <property type="entry name" value="Ribonuclease H-like superfamily/Ribonuclease H"/>
    <property type="match status" value="1"/>
</dbReference>
<protein>
    <recommendedName>
        <fullName evidence="3">Integrase catalytic domain-containing protein</fullName>
    </recommendedName>
</protein>
<reference evidence="1" key="1">
    <citation type="submission" date="2018-05" db="EMBL/GenBank/DDBJ databases">
        <title>Draft genome of Mucuna pruriens seed.</title>
        <authorList>
            <person name="Nnadi N.E."/>
            <person name="Vos R."/>
            <person name="Hasami M.H."/>
            <person name="Devisetty U.K."/>
            <person name="Aguiy J.C."/>
        </authorList>
    </citation>
    <scope>NUCLEOTIDE SEQUENCE [LARGE SCALE GENOMIC DNA]</scope>
    <source>
        <strain evidence="1">JCA_2017</strain>
    </source>
</reference>
<comment type="caution">
    <text evidence="1">The sequence shown here is derived from an EMBL/GenBank/DDBJ whole genome shotgun (WGS) entry which is preliminary data.</text>
</comment>
<dbReference type="PANTHER" id="PTHR48475">
    <property type="entry name" value="RIBONUCLEASE H"/>
    <property type="match status" value="1"/>
</dbReference>
<feature type="non-terminal residue" evidence="1">
    <location>
        <position position="1"/>
    </location>
</feature>
<dbReference type="GO" id="GO:0003676">
    <property type="term" value="F:nucleic acid binding"/>
    <property type="evidence" value="ECO:0007669"/>
    <property type="project" value="InterPro"/>
</dbReference>
<dbReference type="AlphaFoldDB" id="A0A371FY28"/>
<dbReference type="InterPro" id="IPR036397">
    <property type="entry name" value="RNaseH_sf"/>
</dbReference>
<sequence length="278" mass="32319">MMTELCEQFKIHHHNSTPRPKANGAVVAANKNIKKIVQKMVVTYKDWHEMLPFALHGYRTIVHTSTRATPYSLVYGMEAVLPIEVEIPSLWLLMEAKLEEAEWMRTHFDQLNLIEEKRLVGLCQVQMYWWRMKRAFDKRIRPREFQEGDLVLKKILPTQKDPKGKWIPNYEGPYVVKRTFSGRPMILTNMDSIDLQYLVNLDAVVTQVVQAFLEVINDCVQTDIPGFQVSNLKLRQTEHKFEILMKSRGSKPDILNPGFHKDSTEVGAMKEVKPLDGR</sequence>
<name>A0A371FY28_MUCPR</name>
<evidence type="ECO:0000313" key="1">
    <source>
        <dbReference type="EMBL" id="RDX83235.1"/>
    </source>
</evidence>
<gene>
    <name evidence="1" type="ORF">CR513_35868</name>
</gene>
<proteinExistence type="predicted"/>
<keyword evidence="2" id="KW-1185">Reference proteome</keyword>